<accession>A0A7S4BLJ2</accession>
<evidence type="ECO:0000256" key="1">
    <source>
        <dbReference type="ARBA" id="ARBA00006347"/>
    </source>
</evidence>
<dbReference type="InterPro" id="IPR036249">
    <property type="entry name" value="Thioredoxin-like_sf"/>
</dbReference>
<reference evidence="7" key="1">
    <citation type="submission" date="2021-01" db="EMBL/GenBank/DDBJ databases">
        <authorList>
            <person name="Corre E."/>
            <person name="Pelletier E."/>
            <person name="Niang G."/>
            <person name="Scheremetjew M."/>
            <person name="Finn R."/>
            <person name="Kale V."/>
            <person name="Holt S."/>
            <person name="Cochrane G."/>
            <person name="Meng A."/>
            <person name="Brown T."/>
            <person name="Cohen L."/>
        </authorList>
    </citation>
    <scope>NUCLEOTIDE SEQUENCE</scope>
    <source>
        <strain evidence="7">CCMP645</strain>
    </source>
</reference>
<evidence type="ECO:0000256" key="4">
    <source>
        <dbReference type="SAM" id="Phobius"/>
    </source>
</evidence>
<feature type="transmembrane region" description="Helical" evidence="4">
    <location>
        <begin position="181"/>
        <end position="203"/>
    </location>
</feature>
<evidence type="ECO:0000259" key="6">
    <source>
        <dbReference type="PROSITE" id="PS51352"/>
    </source>
</evidence>
<dbReference type="InterPro" id="IPR051063">
    <property type="entry name" value="PDI"/>
</dbReference>
<dbReference type="PROSITE" id="PS51352">
    <property type="entry name" value="THIOREDOXIN_2"/>
    <property type="match status" value="1"/>
</dbReference>
<organism evidence="7">
    <name type="scientific">Chrysotila carterae</name>
    <name type="common">Marine alga</name>
    <name type="synonym">Syracosphaera carterae</name>
    <dbReference type="NCBI Taxonomy" id="13221"/>
    <lineage>
        <taxon>Eukaryota</taxon>
        <taxon>Haptista</taxon>
        <taxon>Haptophyta</taxon>
        <taxon>Prymnesiophyceae</taxon>
        <taxon>Isochrysidales</taxon>
        <taxon>Isochrysidaceae</taxon>
        <taxon>Chrysotila</taxon>
    </lineage>
</organism>
<keyword evidence="4" id="KW-0812">Transmembrane</keyword>
<dbReference type="Pfam" id="PF00085">
    <property type="entry name" value="Thioredoxin"/>
    <property type="match status" value="1"/>
</dbReference>
<feature type="region of interest" description="Disordered" evidence="3">
    <location>
        <begin position="135"/>
        <end position="159"/>
    </location>
</feature>
<comment type="similarity">
    <text evidence="1">Belongs to the protein disulfide isomerase family.</text>
</comment>
<dbReference type="GO" id="GO:0006457">
    <property type="term" value="P:protein folding"/>
    <property type="evidence" value="ECO:0007669"/>
    <property type="project" value="TreeGrafter"/>
</dbReference>
<dbReference type="PROSITE" id="PS00194">
    <property type="entry name" value="THIOREDOXIN_1"/>
    <property type="match status" value="1"/>
</dbReference>
<dbReference type="GO" id="GO:0003756">
    <property type="term" value="F:protein disulfide isomerase activity"/>
    <property type="evidence" value="ECO:0007669"/>
    <property type="project" value="TreeGrafter"/>
</dbReference>
<dbReference type="PANTHER" id="PTHR45672:SF3">
    <property type="entry name" value="THIOREDOXIN DOMAIN-CONTAINING PROTEIN 5"/>
    <property type="match status" value="1"/>
</dbReference>
<feature type="chain" id="PRO_5031085141" description="Thioredoxin domain-containing protein" evidence="5">
    <location>
        <begin position="19"/>
        <end position="212"/>
    </location>
</feature>
<dbReference type="InterPro" id="IPR017937">
    <property type="entry name" value="Thioredoxin_CS"/>
</dbReference>
<dbReference type="SUPFAM" id="SSF52833">
    <property type="entry name" value="Thioredoxin-like"/>
    <property type="match status" value="1"/>
</dbReference>
<protein>
    <recommendedName>
        <fullName evidence="6">Thioredoxin domain-containing protein</fullName>
    </recommendedName>
</protein>
<evidence type="ECO:0000256" key="5">
    <source>
        <dbReference type="SAM" id="SignalP"/>
    </source>
</evidence>
<dbReference type="AlphaFoldDB" id="A0A7S4BLJ2"/>
<name>A0A7S4BLJ2_CHRCT</name>
<dbReference type="GO" id="GO:0005783">
    <property type="term" value="C:endoplasmic reticulum"/>
    <property type="evidence" value="ECO:0007669"/>
    <property type="project" value="TreeGrafter"/>
</dbReference>
<dbReference type="EMBL" id="HBIZ01035294">
    <property type="protein sequence ID" value="CAE0769875.1"/>
    <property type="molecule type" value="Transcribed_RNA"/>
</dbReference>
<evidence type="ECO:0000256" key="2">
    <source>
        <dbReference type="ARBA" id="ARBA00022729"/>
    </source>
</evidence>
<keyword evidence="2 5" id="KW-0732">Signal</keyword>
<feature type="signal peptide" evidence="5">
    <location>
        <begin position="1"/>
        <end position="18"/>
    </location>
</feature>
<keyword evidence="4" id="KW-0472">Membrane</keyword>
<dbReference type="PANTHER" id="PTHR45672">
    <property type="entry name" value="PROTEIN DISULFIDE-ISOMERASE C17H9.14C-RELATED"/>
    <property type="match status" value="1"/>
</dbReference>
<gene>
    <name evidence="7" type="ORF">PCAR00345_LOCUS22487</name>
</gene>
<feature type="domain" description="Thioredoxin" evidence="6">
    <location>
        <begin position="4"/>
        <end position="133"/>
    </location>
</feature>
<dbReference type="Gene3D" id="3.40.30.10">
    <property type="entry name" value="Glutaredoxin"/>
    <property type="match status" value="1"/>
</dbReference>
<evidence type="ECO:0000256" key="3">
    <source>
        <dbReference type="SAM" id="MobiDB-lite"/>
    </source>
</evidence>
<dbReference type="PRINTS" id="PR00421">
    <property type="entry name" value="THIOREDOXIN"/>
</dbReference>
<proteinExistence type="inferred from homology"/>
<dbReference type="InterPro" id="IPR013766">
    <property type="entry name" value="Thioredoxin_domain"/>
</dbReference>
<evidence type="ECO:0000313" key="7">
    <source>
        <dbReference type="EMBL" id="CAE0769875.1"/>
    </source>
</evidence>
<sequence length="212" mass="23762">MRPSQLAALMHSITLCAAVSKIDLNSEVIELRSSNWHRTKHGYWLVKFYAPWCGHCKKLAPVYEEVATFYHRTQSRSVSVAKVDGTQESSLLTTFDVKGYPTIVLLKDGQRVASFDGKRSFDGLTAFVRKHVDPDAPPTHDVGEVPIRTRQRRARGTDSSSPRQRLYAIFAWLTSFEPRTVILAALGLCCSCSLGLFLLLFTVSAQRHGHRA</sequence>
<keyword evidence="4" id="KW-1133">Transmembrane helix</keyword>